<accession>A0A1C3WBU7</accession>
<dbReference type="EMBL" id="FMAC01000015">
    <property type="protein sequence ID" value="SCB37490.1"/>
    <property type="molecule type" value="Genomic_DNA"/>
</dbReference>
<dbReference type="STRING" id="52131.GA0061100_11517"/>
<proteinExistence type="predicted"/>
<dbReference type="AlphaFoldDB" id="A0A1C3WBU7"/>
<gene>
    <name evidence="1" type="ORF">GA0061100_11517</name>
</gene>
<keyword evidence="2" id="KW-1185">Reference proteome</keyword>
<evidence type="ECO:0000313" key="1">
    <source>
        <dbReference type="EMBL" id="SCB37490.1"/>
    </source>
</evidence>
<dbReference type="InterPro" id="IPR009862">
    <property type="entry name" value="DUF1419"/>
</dbReference>
<name>A0A1C3WBU7_9HYPH</name>
<reference evidence="2" key="1">
    <citation type="submission" date="2016-08" db="EMBL/GenBank/DDBJ databases">
        <authorList>
            <person name="Varghese N."/>
            <person name="Submissions Spin"/>
        </authorList>
    </citation>
    <scope>NUCLEOTIDE SEQUENCE [LARGE SCALE GENOMIC DNA]</scope>
    <source>
        <strain evidence="2">CCBAU 57015</strain>
    </source>
</reference>
<sequence>MKVMELPRPSPETLKEPVMNTPAPTAKIFEGVATRPQMFRLFDRHNQRPDQWQIDAAPLYRGEWFEIDEALYDYMLDILPPLWMRGPIFALREFLTGSVTSIFFALRIDERIRYFHGYCDLSDPASVEAMRAAIFERETQPVRAMTREERLEHIWSSTADAYRGYAGDRFPPAMQGKRTVMLWSGTNGTILKLLDDLSDNEIAAKLPVHMRHLPVIAA</sequence>
<organism evidence="1 2">
    <name type="scientific">Rhizobium hainanense</name>
    <dbReference type="NCBI Taxonomy" id="52131"/>
    <lineage>
        <taxon>Bacteria</taxon>
        <taxon>Pseudomonadati</taxon>
        <taxon>Pseudomonadota</taxon>
        <taxon>Alphaproteobacteria</taxon>
        <taxon>Hyphomicrobiales</taxon>
        <taxon>Rhizobiaceae</taxon>
        <taxon>Rhizobium/Agrobacterium group</taxon>
        <taxon>Rhizobium</taxon>
    </lineage>
</organism>
<dbReference type="Pfam" id="PF07215">
    <property type="entry name" value="DUF1419"/>
    <property type="match status" value="1"/>
</dbReference>
<protein>
    <recommendedName>
        <fullName evidence="3">DUF1419 domain-containing protein</fullName>
    </recommendedName>
</protein>
<evidence type="ECO:0000313" key="2">
    <source>
        <dbReference type="Proteomes" id="UP000186228"/>
    </source>
</evidence>
<evidence type="ECO:0008006" key="3">
    <source>
        <dbReference type="Google" id="ProtNLM"/>
    </source>
</evidence>
<dbReference type="Proteomes" id="UP000186228">
    <property type="component" value="Unassembled WGS sequence"/>
</dbReference>